<keyword evidence="1" id="KW-0472">Membrane</keyword>
<dbReference type="EMBL" id="CP115149">
    <property type="protein sequence ID" value="WBL36702.1"/>
    <property type="molecule type" value="Genomic_DNA"/>
</dbReference>
<reference evidence="2 3" key="1">
    <citation type="journal article" date="2023" name="ISME J.">
        <title>Thermophilic Dehalococcoidia with unusual traits shed light on an unexpected past.</title>
        <authorList>
            <person name="Palmer M."/>
            <person name="Covington J.K."/>
            <person name="Zhou E.M."/>
            <person name="Thomas S.C."/>
            <person name="Habib N."/>
            <person name="Seymour C.O."/>
            <person name="Lai D."/>
            <person name="Johnston J."/>
            <person name="Hashimi A."/>
            <person name="Jiao J.Y."/>
            <person name="Muok A.R."/>
            <person name="Liu L."/>
            <person name="Xian W.D."/>
            <person name="Zhi X.Y."/>
            <person name="Li M.M."/>
            <person name="Silva L.P."/>
            <person name="Bowen B.P."/>
            <person name="Louie K."/>
            <person name="Briegel A."/>
            <person name="Pett-Ridge J."/>
            <person name="Weber P.K."/>
            <person name="Tocheva E.I."/>
            <person name="Woyke T."/>
            <person name="Northen T.R."/>
            <person name="Mayali X."/>
            <person name="Li W.J."/>
            <person name="Hedlund B.P."/>
        </authorList>
    </citation>
    <scope>NUCLEOTIDE SEQUENCE [LARGE SCALE GENOMIC DNA]</scope>
    <source>
        <strain evidence="2 3">YIM 72310</strain>
    </source>
</reference>
<keyword evidence="3" id="KW-1185">Reference proteome</keyword>
<feature type="transmembrane region" description="Helical" evidence="1">
    <location>
        <begin position="34"/>
        <end position="54"/>
    </location>
</feature>
<dbReference type="PANTHER" id="PTHR34980">
    <property type="entry name" value="INNER MEMBRANE PROTEIN-RELATED-RELATED"/>
    <property type="match status" value="1"/>
</dbReference>
<name>A0ABY7M997_9CHLR</name>
<feature type="transmembrane region" description="Helical" evidence="1">
    <location>
        <begin position="60"/>
        <end position="77"/>
    </location>
</feature>
<dbReference type="InterPro" id="IPR008523">
    <property type="entry name" value="DUF805"/>
</dbReference>
<evidence type="ECO:0000313" key="2">
    <source>
        <dbReference type="EMBL" id="WBL36702.1"/>
    </source>
</evidence>
<protein>
    <submittedName>
        <fullName evidence="2">DUF805 domain-containing protein</fullName>
    </submittedName>
</protein>
<keyword evidence="1" id="KW-1133">Transmembrane helix</keyword>
<dbReference type="Pfam" id="PF05656">
    <property type="entry name" value="DUF805"/>
    <property type="match status" value="1"/>
</dbReference>
<feature type="transmembrane region" description="Helical" evidence="1">
    <location>
        <begin position="89"/>
        <end position="107"/>
    </location>
</feature>
<keyword evidence="1" id="KW-0812">Transmembrane</keyword>
<dbReference type="RefSeq" id="WP_270057219.1">
    <property type="nucleotide sequence ID" value="NZ_CP115149.1"/>
</dbReference>
<evidence type="ECO:0000256" key="1">
    <source>
        <dbReference type="SAM" id="Phobius"/>
    </source>
</evidence>
<dbReference type="Proteomes" id="UP001212803">
    <property type="component" value="Chromosome"/>
</dbReference>
<sequence length="128" mass="14020">MQAAAPAQVSPIQWYLSPWKRYVLFEGRAGRPEFWWFVLGQAIVGFVLGVLGAFSNFFDLVSLAFSLAAFLPSIGVTARRLHDIGQSGWLQLIGLIPLLGWIALIVLCAQPTKPMPNQYGEAPLPPAP</sequence>
<gene>
    <name evidence="2" type="ORF">O0235_03865</name>
</gene>
<accession>A0ABY7M997</accession>
<dbReference type="Gene3D" id="1.20.1740.10">
    <property type="entry name" value="Amino acid/polyamine transporter I"/>
    <property type="match status" value="1"/>
</dbReference>
<organism evidence="2 3">
    <name type="scientific">Tepidiforma flava</name>
    <dbReference type="NCBI Taxonomy" id="3004094"/>
    <lineage>
        <taxon>Bacteria</taxon>
        <taxon>Bacillati</taxon>
        <taxon>Chloroflexota</taxon>
        <taxon>Tepidiformia</taxon>
        <taxon>Tepidiformales</taxon>
        <taxon>Tepidiformaceae</taxon>
        <taxon>Tepidiforma</taxon>
    </lineage>
</organism>
<proteinExistence type="predicted"/>
<evidence type="ECO:0000313" key="3">
    <source>
        <dbReference type="Proteomes" id="UP001212803"/>
    </source>
</evidence>
<dbReference type="PANTHER" id="PTHR34980:SF2">
    <property type="entry name" value="INNER MEMBRANE PROTEIN YHAH-RELATED"/>
    <property type="match status" value="1"/>
</dbReference>